<dbReference type="AlphaFoldDB" id="A0AAU7DK11"/>
<dbReference type="RefSeq" id="WP_348262936.1">
    <property type="nucleotide sequence ID" value="NZ_CP121196.1"/>
</dbReference>
<dbReference type="InterPro" id="IPR036390">
    <property type="entry name" value="WH_DNA-bd_sf"/>
</dbReference>
<dbReference type="SUPFAM" id="SSF46785">
    <property type="entry name" value="Winged helix' DNA-binding domain"/>
    <property type="match status" value="1"/>
</dbReference>
<proteinExistence type="predicted"/>
<evidence type="ECO:0000313" key="2">
    <source>
        <dbReference type="EMBL" id="XBH17711.1"/>
    </source>
</evidence>
<accession>A0AAU7DK11</accession>
<dbReference type="Gene3D" id="1.10.10.10">
    <property type="entry name" value="Winged helix-like DNA-binding domain superfamily/Winged helix DNA-binding domain"/>
    <property type="match status" value="1"/>
</dbReference>
<feature type="domain" description="Transcription regulator PadR N-terminal" evidence="1">
    <location>
        <begin position="11"/>
        <end position="85"/>
    </location>
</feature>
<gene>
    <name evidence="2" type="ORF">P8935_24490</name>
</gene>
<dbReference type="InterPro" id="IPR005149">
    <property type="entry name" value="Tscrpt_reg_PadR_N"/>
</dbReference>
<name>A0AAU7DK11_9BACT</name>
<reference evidence="2" key="1">
    <citation type="submission" date="2023-03" db="EMBL/GenBank/DDBJ databases">
        <title>Edaphobacter sp.</title>
        <authorList>
            <person name="Huber K.J."/>
            <person name="Papendorf J."/>
            <person name="Pilke C."/>
            <person name="Bunk B."/>
            <person name="Sproeer C."/>
            <person name="Pester M."/>
        </authorList>
    </citation>
    <scope>NUCLEOTIDE SEQUENCE</scope>
    <source>
        <strain evidence="2">DSM 110680</strain>
    </source>
</reference>
<sequence length="193" mass="21905">MKACSTLEMALLGLVAQKPQSGYDLRKTFATTAMRHYSDSPGSIYPALRRIEARGWIETTAAKGDLADPRRKQDYRLTDAGKKVLIAWLELPVGAEDVRTRQAELMLRFAFMDGNVPRVTTIQFLDQFTRELAIYAAESRTKWTQMRDLIAKARPGRNPIHTGLLAFESGIEGMEAQIRWARKVRTELMEDSQ</sequence>
<dbReference type="PANTHER" id="PTHR43252:SF6">
    <property type="entry name" value="NEGATIVE TRANSCRIPTION REGULATOR PADR"/>
    <property type="match status" value="1"/>
</dbReference>
<dbReference type="Pfam" id="PF03551">
    <property type="entry name" value="PadR"/>
    <property type="match status" value="1"/>
</dbReference>
<evidence type="ECO:0000259" key="1">
    <source>
        <dbReference type="Pfam" id="PF03551"/>
    </source>
</evidence>
<organism evidence="2">
    <name type="scientific">Telmatobacter sp. DSM 110680</name>
    <dbReference type="NCBI Taxonomy" id="3036704"/>
    <lineage>
        <taxon>Bacteria</taxon>
        <taxon>Pseudomonadati</taxon>
        <taxon>Acidobacteriota</taxon>
        <taxon>Terriglobia</taxon>
        <taxon>Terriglobales</taxon>
        <taxon>Acidobacteriaceae</taxon>
        <taxon>Telmatobacter</taxon>
    </lineage>
</organism>
<protein>
    <submittedName>
        <fullName evidence="2">PadR family transcriptional regulator</fullName>
    </submittedName>
</protein>
<dbReference type="EMBL" id="CP121196">
    <property type="protein sequence ID" value="XBH17711.1"/>
    <property type="molecule type" value="Genomic_DNA"/>
</dbReference>
<dbReference type="InterPro" id="IPR036388">
    <property type="entry name" value="WH-like_DNA-bd_sf"/>
</dbReference>
<dbReference type="PANTHER" id="PTHR43252">
    <property type="entry name" value="TRANSCRIPTIONAL REGULATOR YQJI"/>
    <property type="match status" value="1"/>
</dbReference>